<comment type="caution">
    <text evidence="1">The sequence shown here is derived from an EMBL/GenBank/DDBJ whole genome shotgun (WGS) entry which is preliminary data.</text>
</comment>
<evidence type="ECO:0008006" key="3">
    <source>
        <dbReference type="Google" id="ProtNLM"/>
    </source>
</evidence>
<dbReference type="Proteomes" id="UP000284842">
    <property type="component" value="Unassembled WGS sequence"/>
</dbReference>
<evidence type="ECO:0000313" key="2">
    <source>
        <dbReference type="Proteomes" id="UP000284842"/>
    </source>
</evidence>
<keyword evidence="2" id="KW-1185">Reference proteome</keyword>
<name>A0A409YBN6_9AGAR</name>
<sequence>MASHMDFLYPNLSSTSDLPAYSLTPCDRLALPSYSFELAYGEQSLGHTPRSRSSRPPPTSTFIRNAGKTTIILNEQEEGVSNPTYGRHGLVHGAVVLEQPHTVIRVVMKIEGKLDILTSERGGETVKMLSESYTLFCNSTSQEACHGQLAFSAMLPTHFKHGDQEFPLPPSYHNHLEGISTLMVRSLYNVHFIITRIRHKKLEMFPKTKHIYVPFQYVPRTRAHRPIIPRPCFFSSVKTSPEEWYQAVTTLKARPNAKIKPVTCHLFIPAGRVYGLTDTIPFHIQLSGSICTLSDLFSASTLDRVTSFDSQNTVVSNKASSTKPLLRVYILRQISIATKGESIWRNIVLREGTINPLPPHLSNCCTSTESCRDGHVDWEGELKPGEADDITCGGFNAANVQAKDFIALALSPPNLKPSPLLELQMTIPIRLVTDSWGDLTLLDTAGI</sequence>
<organism evidence="1 2">
    <name type="scientific">Panaeolus cyanescens</name>
    <dbReference type="NCBI Taxonomy" id="181874"/>
    <lineage>
        <taxon>Eukaryota</taxon>
        <taxon>Fungi</taxon>
        <taxon>Dikarya</taxon>
        <taxon>Basidiomycota</taxon>
        <taxon>Agaricomycotina</taxon>
        <taxon>Agaricomycetes</taxon>
        <taxon>Agaricomycetidae</taxon>
        <taxon>Agaricales</taxon>
        <taxon>Agaricineae</taxon>
        <taxon>Galeropsidaceae</taxon>
        <taxon>Panaeolus</taxon>
    </lineage>
</organism>
<evidence type="ECO:0000313" key="1">
    <source>
        <dbReference type="EMBL" id="PPR00426.1"/>
    </source>
</evidence>
<dbReference type="EMBL" id="NHTK01001311">
    <property type="protein sequence ID" value="PPR00426.1"/>
    <property type="molecule type" value="Genomic_DNA"/>
</dbReference>
<dbReference type="AlphaFoldDB" id="A0A409YBN6"/>
<protein>
    <recommendedName>
        <fullName evidence="3">Arrestin-like N-terminal domain-containing protein</fullName>
    </recommendedName>
</protein>
<dbReference type="InParanoid" id="A0A409YBN6"/>
<proteinExistence type="predicted"/>
<gene>
    <name evidence="1" type="ORF">CVT24_004487</name>
</gene>
<dbReference type="OrthoDB" id="3252135at2759"/>
<accession>A0A409YBN6</accession>
<reference evidence="1 2" key="1">
    <citation type="journal article" date="2018" name="Evol. Lett.">
        <title>Horizontal gene cluster transfer increased hallucinogenic mushroom diversity.</title>
        <authorList>
            <person name="Reynolds H.T."/>
            <person name="Vijayakumar V."/>
            <person name="Gluck-Thaler E."/>
            <person name="Korotkin H.B."/>
            <person name="Matheny P.B."/>
            <person name="Slot J.C."/>
        </authorList>
    </citation>
    <scope>NUCLEOTIDE SEQUENCE [LARGE SCALE GENOMIC DNA]</scope>
    <source>
        <strain evidence="1 2">2629</strain>
    </source>
</reference>